<feature type="compositionally biased region" description="Basic and acidic residues" evidence="10">
    <location>
        <begin position="5569"/>
        <end position="5784"/>
    </location>
</feature>
<dbReference type="InterPro" id="IPR052385">
    <property type="entry name" value="Obscurin/Obscurin-like_Reg"/>
</dbReference>
<protein>
    <recommendedName>
        <fullName evidence="11">Ig-like domain-containing protein</fullName>
    </recommendedName>
</protein>
<evidence type="ECO:0000256" key="1">
    <source>
        <dbReference type="ARBA" id="ARBA00004123"/>
    </source>
</evidence>
<feature type="domain" description="Ig-like" evidence="11">
    <location>
        <begin position="156"/>
        <end position="248"/>
    </location>
</feature>
<keyword evidence="7" id="KW-1015">Disulfide bond</keyword>
<dbReference type="GO" id="GO:0005634">
    <property type="term" value="C:nucleus"/>
    <property type="evidence" value="ECO:0007669"/>
    <property type="project" value="UniProtKB-SubCell"/>
</dbReference>
<feature type="compositionally biased region" description="Low complexity" evidence="10">
    <location>
        <begin position="586"/>
        <end position="610"/>
    </location>
</feature>
<dbReference type="SUPFAM" id="SSF48726">
    <property type="entry name" value="Immunoglobulin"/>
    <property type="match status" value="34"/>
</dbReference>
<feature type="domain" description="Ig-like" evidence="11">
    <location>
        <begin position="1467"/>
        <end position="1546"/>
    </location>
</feature>
<dbReference type="InterPro" id="IPR036179">
    <property type="entry name" value="Ig-like_dom_sf"/>
</dbReference>
<evidence type="ECO:0000256" key="7">
    <source>
        <dbReference type="ARBA" id="ARBA00023157"/>
    </source>
</evidence>
<evidence type="ECO:0000256" key="9">
    <source>
        <dbReference type="ARBA" id="ARBA00023319"/>
    </source>
</evidence>
<dbReference type="CDD" id="cd00096">
    <property type="entry name" value="Ig"/>
    <property type="match status" value="13"/>
</dbReference>
<feature type="domain" description="Ig-like" evidence="11">
    <location>
        <begin position="4993"/>
        <end position="5081"/>
    </location>
</feature>
<feature type="domain" description="Ig-like" evidence="11">
    <location>
        <begin position="65"/>
        <end position="149"/>
    </location>
</feature>
<feature type="domain" description="Ig-like" evidence="11">
    <location>
        <begin position="5970"/>
        <end position="6057"/>
    </location>
</feature>
<feature type="domain" description="Ig-like" evidence="11">
    <location>
        <begin position="2987"/>
        <end position="3060"/>
    </location>
</feature>
<dbReference type="PANTHER" id="PTHR35971">
    <property type="entry name" value="SI:DKEY-31G6.6"/>
    <property type="match status" value="1"/>
</dbReference>
<feature type="domain" description="Ig-like" evidence="11">
    <location>
        <begin position="810"/>
        <end position="895"/>
    </location>
</feature>
<evidence type="ECO:0000259" key="11">
    <source>
        <dbReference type="PROSITE" id="PS50835"/>
    </source>
</evidence>
<name>A0A815B0Y3_ADIRI</name>
<dbReference type="SMART" id="SM00409">
    <property type="entry name" value="IG"/>
    <property type="match status" value="38"/>
</dbReference>
<feature type="compositionally biased region" description="Basic and acidic residues" evidence="10">
    <location>
        <begin position="5251"/>
        <end position="5269"/>
    </location>
</feature>
<feature type="compositionally biased region" description="Polar residues" evidence="10">
    <location>
        <begin position="506"/>
        <end position="536"/>
    </location>
</feature>
<feature type="region of interest" description="Disordered" evidence="10">
    <location>
        <begin position="3614"/>
        <end position="3639"/>
    </location>
</feature>
<feature type="region of interest" description="Disordered" evidence="10">
    <location>
        <begin position="5207"/>
        <end position="5820"/>
    </location>
</feature>
<keyword evidence="9" id="KW-0393">Immunoglobulin domain</keyword>
<feature type="compositionally biased region" description="Basic and acidic residues" evidence="10">
    <location>
        <begin position="488"/>
        <end position="501"/>
    </location>
</feature>
<feature type="compositionally biased region" description="Polar residues" evidence="10">
    <location>
        <begin position="4160"/>
        <end position="4169"/>
    </location>
</feature>
<feature type="compositionally biased region" description="Basic and acidic residues" evidence="10">
    <location>
        <begin position="5796"/>
        <end position="5820"/>
    </location>
</feature>
<keyword evidence="5" id="KW-0597">Phosphoprotein</keyword>
<dbReference type="GO" id="GO:0005737">
    <property type="term" value="C:cytoplasm"/>
    <property type="evidence" value="ECO:0007669"/>
    <property type="project" value="UniProtKB-SubCell"/>
</dbReference>
<organism evidence="12 13">
    <name type="scientific">Adineta ricciae</name>
    <name type="common">Rotifer</name>
    <dbReference type="NCBI Taxonomy" id="249248"/>
    <lineage>
        <taxon>Eukaryota</taxon>
        <taxon>Metazoa</taxon>
        <taxon>Spiralia</taxon>
        <taxon>Gnathifera</taxon>
        <taxon>Rotifera</taxon>
        <taxon>Eurotatoria</taxon>
        <taxon>Bdelloidea</taxon>
        <taxon>Adinetida</taxon>
        <taxon>Adinetidae</taxon>
        <taxon>Adineta</taxon>
    </lineage>
</organism>
<evidence type="ECO:0000256" key="8">
    <source>
        <dbReference type="ARBA" id="ARBA00023242"/>
    </source>
</evidence>
<accession>A0A815B0Y3</accession>
<feature type="domain" description="Ig-like" evidence="11">
    <location>
        <begin position="1012"/>
        <end position="1078"/>
    </location>
</feature>
<feature type="compositionally biased region" description="Polar residues" evidence="10">
    <location>
        <begin position="3148"/>
        <end position="3169"/>
    </location>
</feature>
<feature type="compositionally biased region" description="Polar residues" evidence="10">
    <location>
        <begin position="3682"/>
        <end position="3697"/>
    </location>
</feature>
<feature type="domain" description="Ig-like" evidence="11">
    <location>
        <begin position="254"/>
        <end position="329"/>
    </location>
</feature>
<comment type="subcellular location">
    <subcellularLocation>
        <location evidence="2">Cytoplasm</location>
    </subcellularLocation>
    <subcellularLocation>
        <location evidence="1">Nucleus</location>
    </subcellularLocation>
</comment>
<feature type="domain" description="Ig-like" evidence="11">
    <location>
        <begin position="1082"/>
        <end position="1174"/>
    </location>
</feature>
<feature type="domain" description="Ig-like" evidence="11">
    <location>
        <begin position="1352"/>
        <end position="1458"/>
    </location>
</feature>
<feature type="non-terminal residue" evidence="12">
    <location>
        <position position="6255"/>
    </location>
</feature>
<feature type="compositionally biased region" description="Low complexity" evidence="10">
    <location>
        <begin position="5277"/>
        <end position="5287"/>
    </location>
</feature>
<keyword evidence="8" id="KW-0539">Nucleus</keyword>
<feature type="domain" description="Ig-like" evidence="11">
    <location>
        <begin position="2342"/>
        <end position="2417"/>
    </location>
</feature>
<proteinExistence type="inferred from homology"/>
<sequence length="6255" mass="713889">VNVDWYRGEQALFTGSQAENHKYKRIDDGLQRELIVKNVSPDDQGDYVCQADKYRVTLHLNVQGPAADFVRPLENLEVTENNEAIFECQLSKDDSHVEWWFRGTPIVPSHHHLIASRGVIHQLIIPKVAMNDEGEYSVRVDNKNTSTAQLFVKEQPIIFRRPLRSQVVEESSSTISNSAVFECELNKPLKQMLWFKSNVQHLAPSDKYQIESFANGLIHRLTIRNVTLRDDGEYTASTGLNTSQARLTVEPLMPIFIVPLMDARANTRETVKLSCETSNPCQVIWMHRGKKIIENSYKYTIGSFNNSTLHTLDIENLELRDQGEVLCSIAQHPTVSTVCHLLIEDAQQQSAFQSPLKPFMEVVRGQDAILNCETYDSTYFQWLKDGTTLMATSNKFRTLGDDKHSTLIVKQFSEYDEGVYTCVTREGQSTSTTLRTMISRERTPRSEERFGSYMKIDSPRSSRTPELGGYRSSMSPTASRYVPSLAGENERQQSPRVEETRRTKKITIQETSEQRLPSTATKTSTATFRPSTSPSPQREYIRSGYSSGTSPERERLSMPRHFSPTTTYKASNQLQDFGHYIDRSSKSPSPSPTRKTNMTFTNITPTTKMPPVYEEQDEHHRHRSSVTFSPSRSPARQSVERRVVEMQIPMSPSAAHRELKHAPFREESIPEERIQFLDSEQYDKQTPIFHREEPYGLNTSRIQVTETIPMIHITQPLIDTRVEQGKPLRLVVETSQPSSEAVWFKTDIYSSAPNQARKLDESGKYHMITQGTRHILIIPNATAEDNGEYICRIQNAMTRAQVQVTNEDLQFIRRLPQSIDVIGGRDILIECEMNKIDTQAIWKKDNEVIRFPQKFLPISENKKHRLIIKDASPEDSGLYTVIVNDLESTTYVNVTPEPLLILKPLQDQRVHSGETVTFTCVCSKAPRSVQWYLNGYPLPTNERYQTKLVDRDIQLTIINVQETDIGTITCCLNNTITTANLTLDDDDKTLKFIKLLENDDTGNLQVDSPFMLECRTNRPTYQIRWFKDNREISQYDQIMKTISDGCTHVLQVSRAQPEHTGQYRCVVADRLETTCHITIREPEYRFVQPLPSNIQFSPLTDTSLTLDATLNRKPTRVQWYKNGIEIYPSRKYELANEHHVVALIIHDLSSDDQGLYRCNISNNQATSECQVSMNLMSENDQRLIKPLEDQNIYVHDTCTLTVQFQGDAPDVKWYKNGQEIQTSKKYRLMHHGNGQTLVIDDCQLTHDQAYYSLRLASNPKVDLTSCYVQVKDKFVNITKHLEPQRCILGQEQQVQFDCETTPTDKKPIWYFNNRQIDDSAKYELISTDNTHHLLFIHQPELSDQGQYTVAFPESDQSSTANLQVLQTPSTLEFIQPLDEVFLCEEGESFVLVTRTNKPTNVSWMKNGYKLSLKPRLDSLPTSEHRLSIEKAQKLDHEGVYTCIIDANNVATQCQVKILERELQLIQPLPKQIRLNEQDTLTLICETNRKPKKVQWFKDQSNIPLETTNSLMIINADETCTLIINHANKFDSGTYTCRLEDRLVTISDVKVQESSAQFVDGPQSYLVWKRKEDGPVATISCTLNKPNISVKWFWENQEIQPIYNDKYEFISEGSIQCLLIHDIQKEDSGKYVISLGPIYRACHLEVIDDTGMSTDDEASDRLLQPISSLQRQEILEGDSLTIEVSPDVQIHSPNQIRLLKNNRPVTDFSHVKLERDNSIPNSNRWVIHLFDVDLTDSGVYSIEINNQPRQDLLDLFVKKRPIQRQLITLPKDEFYLHETITLECKFERPIKTKKLQPTWFKNGRPLQSSNRHLINIESQTKDGPTKYSLTVKNVDFTDEGIYELRSDYLIVETPLIRIIERPVQPTPVRTVTAGDSLQIDVNIDQPNSPDNLLDQITVLKDNRPIINKPEIHKWFDGNQFKLELRNLALNDRGLYEIDIQGQRTPICLLDVKERQPEVFLLELDRDTFDEGETIRLSCAFPQRPGPTSNWFKDNQLVRSNENIQLIDENNTLTIIIRNAKRSDSGVYEVRIGSIIARAPMIHVLPKQQQPDIPIQNVREGDTVTLSVEGLQANIRPQDIHLLKNGRPILPMEKPKVSIKREDDKLRIVLQTLALDDSALYSVQIQNDVHPLAQIEVEQRQPEIQEMQLEQDTFFIGDTVTLDLEFTNEPIEQPRWSKDNQVLRNNDRISIETVGNRVTLIVKDLRLDDAGIYEVQSGPLIVRTPFINVIERPQDVTEVVDETVTYTITPNPPVDTKVCTIKEGDSVTLKIASPTPLTVRDVQLFKNNQPIPMDSETRKHLQIEQYGPKDVRLSITDARLNDTGDYSALINGEFQPIIALNVQPREMQIQMIDLPQDTFNESETLKIDCQFPQGNLNQDYKWYKDNQLVTPNNRVEIHKDAFNDSLVIHNLNLSDAGVYELKNANTILRTPPIKILPLQHVRPQVDSKLVHEGDTVTFELTPNYDVPLNKIELYHEENPITHEPFVHMKKDYKSNAITVQLEDIKLTDQGLFTAVVQGQSVPLAELIVEPRPVVIQNMDLPKDVFYTNERLELECEFPQIPKGEQPQWYRNNQLLRSTPNLHILQENNGRKHLLIIEHLHPDDTGQYELRVKGLIVRTPLIRVIEREEQQTPYYVTEVDDQLDKSRQRRSSQVIIEDITDQQNISYQANIYEDTQHLREGDSVHLKVISTLDVKPNQVHLIHNGFPVDTHKRPSITVDRVSPGTYGISLLDVQVPDSGRYEYHIEGAPVPKHLVTMYVEPRQVKQKVLHLPQTTFNVGESILFKVDFDEQDNLNETPKWYRNEMLIPIGSNQRQKQTTDLYNRSHTFEIYNLQPEDSGSYEMRTSHLVVKTPEIKVVPKAIVEEVVQEPITRQSSITIDMNKHKEQPLEMQPIEEFQPVEENIPVHDVTEGDMMHLTVEKPANVPLSNIKIFKNHQPLLPSKNILIQATSPTTIDMKFSPVELVDQGHYSISIQNQIQPIMQLNVHEKPVQRQIMNLPQDTFLENETLTIECKFDVKPDIPFVWTKDGSYLMNDSRICIKQKNETFTLIIKDLQLADQGVYSLESKYLILDTPFITVLPKPEQPTIEIEHEETTITIQPNVSVTNTDEQIEEIVITQQPAEPIPAPTAKVQTDETITTTTNVEEQQQPTFQASSSVTQPEETISTTTEVEQQPALQVTADASSTQPKVEEQLSKTTVIESAREKPQTTTETVIEAETIVEEKPHQATKPQETVVEKPNAPTTVEEVTNTEETIVKQQTPIAAQPQTTDTNEEEETIITQNFPQMNYDVPKESNVETEKTISTEQPNVEYHVHEEIVPTPETGATVTETVTTITTIDQTVDHPTKPSETKPTIEEMTTEEEVVEQKKATDLKQPSVTTSVEETRVIEQKPTVTLMEDSKTETKPETGETIVTTKEITLEQPKQPTVVTKATVEEITTTAEQKPTMEEKAPAAKTKPDTGTTTTTAEVVVAEQPTATIEEVTTTEEEIIKHPREKPTVLQEDSTIEEQITITQQPTLKEQVETKPQITTSTTTITEEVVEQPKRPTATIEEITTTEEVIERPQEIPSAVEEIITAEKPIEKVTTIVEEQRIAEQNTPAKTIEQSETVEEKVTTVEQPKAEQTVTEQVESKPETTTTTTTTTVTEEIIVEQPKVISEDIIVRPQEKPSLVQEDTTNEEERIIVEEQSMPTEQPKIEQTTVTNEIVIKPETTNTTTSTEEIALEQPKQPIASVEETTTAAKIDERPREITSAVKEVTTNEKPKEKRVIDQEKPMTTVEDSETAEEQRTVIQQPAFQEEVETKPEISTTTIVTEEIAERDHEIPSTIQEIAAFEKPTEKVTTIVEEEFTTTRQPTMKQSITEEVVAEQPKVTSEEIIVRPQEKPSIAEKVLKTEEENVIEQKIPVTTIEENIVVEEQSIPIEQPEMKQTVTEEIETKPQITTTTTTITEEVVEQPKQPTATIEEITTTEEVIERPQEIPSTVEEIITAEKPTEKVTTTVEEQRIAEQNAPVKTIEQTETVEEEVTTAEQPKAEQTVAEQVESKPETTTTTTTATVTEEIIVEQPKQSAATIEEVTTTEEEITKRPLEESLIVEEITTVEQETPVRTESEEVVFQKPKETSTKTEEIVDRIIEEKTPVATVEESETVEKQFQVAQKPSVTEEIGSKPIENTTIATTEEVTKLDEERGTEETAPVTTTEKNVTVEQIIRKEVESRPEISTTTEEIAEEQPISRDETTSITEEVEESKPQKEVVTTIQEESIVEEEAPIVQKATVEEAQPLPVSTSIEEVTTVESYQEQKMPVEERLKEEMKHTSTIEEVSTTEELIEEKPIQQISTTIPKAEIQQTATEQEAITNETIPIVEEDSMEEIQTPSKTTTLIEEATTVEEILEEKPKPSTVIVEEVITTEDITKEETTPRIEEVVEQEVTETITEETRKPTEILQSKAEESLLQTETLDFEEEKQAQPNVAPVKRVDENSNITLKVETPTSKNIVILKDGVHVTESDHIHIKPLSSTVTQIEIVKAKPEDEGEYTIVVDEQEQPLIKLEVTPKPVVRQEMQLPKTRFNEKETLTIVCQFDAAPEEPFVFLHNEQPIVPDSRVATTIEGNKYTIVVKDLRPEDEGVYTLKSDHLILDTPTITVESEEKKPETEIATTTVQQEQEVVTATPEQQEKTETLKVETAKVDTDMPIHEVEETSTVTLTIEKPQGTTTKDVVLLKNGEELKPSDHVKITSKSPTTTEVQIVKVKPEDEGDYTVEVKGVEQPLVRLKVHPKPVIRQEMQLPKTRFNEKETLTIVCQFDAVPEEPFVFLHNDQPIVPDSRVTTSEEGKLFTIVVKDLRPGEDEGVYTLKSDHLILDTPTITVAVEEKKPETETTTVVEEEETITVAPQEEQPKTVTDEVKTTTKVMEKKQPEKPLESPVQEVEETTTVTMTVELPEGTSHKEIILLKDNEEVKPSEHIKIAQTTSTTTEIQIVKVTPEDEGTYTVSIDNQQQPLVELKVIAKPVVRQTMDIPQTKFNEGETLTIKCQFDSVPEETFRFLLNERPLVPNDRITTTVKDNTYIIEVKNLTPEEDEGVYTLESEHLILDTPSITVQRIDRKKENVVEEIEEETITVESVKKPEITEIEIVEKQEEKLPETTVTKTEETSTIETSVTIETPAPVQTATVTEIVEEQPIETKIIEEKITTEEVQASQPTVLNEQVEEITSLVQEETQDVVLKPAPVIEEEQPKPVEEKPLQQEQPKPVEEKPVQQEQPKPVEEEELPKPVEEKPVQEEQPKPVQEEEQPTAVEENPVQQEQPKPVEEKPVQEEQPKPVEQEQPKPVEEKPVQQEQPKPVEEKPVQQEQPKPVEEEEQPKPVEEKPVEEQPKPVEEKPVEEEERPKPVEEKPVQEEQPKPAQEEEQPKPMEEKPVQEEERPKPVEEKPVQEEQPKPVEENPVQQEQPKSVEEKPLQEEQPKPVEQEQPKPEEEKPVQQEQPKPVEEKPVQQEQPKPVEEKPVQQEQPKPLEEKPVQEEQPKPAEKEEQPKPIEEKPAQEEQPKPVEEKQVQQEQPKPVEEEEQPKPVEEKPIQQEQPKPVEEEELPKPVEEKPVQEEQPKPVEEEEQPKPIEEKPAQEKQPKPVEEEEQPKPVEEKPVEQEQPKPVEQEQPKPVEEKPVQEEQPKPVEEEQPKPVEEKPVQKEQPKPIEQEQPKPVEEEELPKPIEEKPAPEEQPKPVEEKPVQKEQPKPAEEEEQPKPVEEKPVEQEQPKPIEEEKPQPTEEQVKPVEKEKPKPTEEHKTIEEEKPVEQEQPKSVDEKPQPISEEEVVEQEQTKPAEEQHKPVEEEKPTLVEQVESKVVEEEQLKEVKQSEEKPIEKEDIEDKKVEVKQEEVVVTVEAEKPVEEKKEVTTKTVELEESTTIETPVHEVEENSAVTLTIDRPSREITLLKDNEKITPSEHIKIVETSPTSTEIQINKAKPQDEGTYSVITDNKRQPLVQLKVIPKPVVRQTMDIPQTTFNEGETLTIKCQFDTIPEETFKFLINEQPLVPDDRISTTIEDMTYTIVVKNLKPEDEGVYTLKSDHLILDTPSITVVSKPKQTEQTESIEIVEVQQEAPVEEEKTEIPQTVEETKVEETIVTEEISQPQEVTTTEIVEETVVVEQPQETKKETPELSVQEVEETSTVTLTIEKPQGTTTKDVVLLKNGEELKPSDHVKITSKSPTTTEVEIKKVTLEDEGDYTVKVKGAEQPLVRLKVHPKPVIRQEMQLPKTRFNEKETLTIVCQFDAVPEE</sequence>
<keyword evidence="6" id="KW-0677">Repeat</keyword>
<dbReference type="InterPro" id="IPR013098">
    <property type="entry name" value="Ig_I-set"/>
</dbReference>
<dbReference type="Gene3D" id="2.60.40.10">
    <property type="entry name" value="Immunoglobulins"/>
    <property type="match status" value="33"/>
</dbReference>
<dbReference type="Proteomes" id="UP000663828">
    <property type="component" value="Unassembled WGS sequence"/>
</dbReference>
<dbReference type="EMBL" id="CAJNOR010002216">
    <property type="protein sequence ID" value="CAF1263866.1"/>
    <property type="molecule type" value="Genomic_DNA"/>
</dbReference>
<feature type="domain" description="Ig-like" evidence="11">
    <location>
        <begin position="709"/>
        <end position="805"/>
    </location>
</feature>
<feature type="region of interest" description="Disordered" evidence="10">
    <location>
        <begin position="3139"/>
        <end position="3169"/>
    </location>
</feature>
<feature type="compositionally biased region" description="Basic and acidic residues" evidence="10">
    <location>
        <begin position="3440"/>
        <end position="3453"/>
    </location>
</feature>
<dbReference type="InterPro" id="IPR013783">
    <property type="entry name" value="Ig-like_fold"/>
</dbReference>
<dbReference type="SMART" id="SM00408">
    <property type="entry name" value="IGc2"/>
    <property type="match status" value="22"/>
</dbReference>
<feature type="region of interest" description="Disordered" evidence="10">
    <location>
        <begin position="4093"/>
        <end position="4115"/>
    </location>
</feature>
<feature type="region of interest" description="Disordered" evidence="10">
    <location>
        <begin position="3678"/>
        <end position="3733"/>
    </location>
</feature>
<evidence type="ECO:0000256" key="4">
    <source>
        <dbReference type="ARBA" id="ARBA00022490"/>
    </source>
</evidence>
<feature type="region of interest" description="Disordered" evidence="10">
    <location>
        <begin position="455"/>
        <end position="558"/>
    </location>
</feature>
<feature type="domain" description="Ig-like" evidence="11">
    <location>
        <begin position="1760"/>
        <end position="1841"/>
    </location>
</feature>
<feature type="compositionally biased region" description="Low complexity" evidence="10">
    <location>
        <begin position="3704"/>
        <end position="3714"/>
    </location>
</feature>
<evidence type="ECO:0000256" key="2">
    <source>
        <dbReference type="ARBA" id="ARBA00004496"/>
    </source>
</evidence>
<feature type="compositionally biased region" description="Polar residues" evidence="10">
    <location>
        <begin position="625"/>
        <end position="636"/>
    </location>
</feature>
<dbReference type="FunFam" id="2.60.40.10:FF:000050">
    <property type="entry name" value="Titin isoform B"/>
    <property type="match status" value="1"/>
</dbReference>
<dbReference type="PROSITE" id="PS50835">
    <property type="entry name" value="IG_LIKE"/>
    <property type="match status" value="20"/>
</dbReference>
<evidence type="ECO:0000313" key="13">
    <source>
        <dbReference type="Proteomes" id="UP000663828"/>
    </source>
</evidence>
<keyword evidence="13" id="KW-1185">Reference proteome</keyword>
<dbReference type="InterPro" id="IPR003599">
    <property type="entry name" value="Ig_sub"/>
</dbReference>
<feature type="region of interest" description="Disordered" evidence="10">
    <location>
        <begin position="3437"/>
        <end position="3458"/>
    </location>
</feature>
<feature type="compositionally biased region" description="Basic and acidic residues" evidence="10">
    <location>
        <begin position="5288"/>
        <end position="5329"/>
    </location>
</feature>
<dbReference type="InterPro" id="IPR003598">
    <property type="entry name" value="Ig_sub2"/>
</dbReference>
<evidence type="ECO:0000313" key="12">
    <source>
        <dbReference type="EMBL" id="CAF1263866.1"/>
    </source>
</evidence>
<feature type="compositionally biased region" description="Basic and acidic residues" evidence="10">
    <location>
        <begin position="3751"/>
        <end position="3766"/>
    </location>
</feature>
<feature type="non-terminal residue" evidence="12">
    <location>
        <position position="1"/>
    </location>
</feature>
<keyword evidence="4" id="KW-0963">Cytoplasm</keyword>
<feature type="compositionally biased region" description="Basic and acidic residues" evidence="10">
    <location>
        <begin position="5342"/>
        <end position="5422"/>
    </location>
</feature>
<dbReference type="CDD" id="cd00099">
    <property type="entry name" value="IgV"/>
    <property type="match status" value="1"/>
</dbReference>
<feature type="region of interest" description="Disordered" evidence="10">
    <location>
        <begin position="5866"/>
        <end position="5885"/>
    </location>
</feature>
<feature type="region of interest" description="Disordered" evidence="10">
    <location>
        <begin position="4284"/>
        <end position="4366"/>
    </location>
</feature>
<reference evidence="12" key="1">
    <citation type="submission" date="2021-02" db="EMBL/GenBank/DDBJ databases">
        <authorList>
            <person name="Nowell W R."/>
        </authorList>
    </citation>
    <scope>NUCLEOTIDE SEQUENCE</scope>
</reference>
<feature type="region of interest" description="Disordered" evidence="10">
    <location>
        <begin position="4016"/>
        <end position="4045"/>
    </location>
</feature>
<feature type="domain" description="Ig-like" evidence="11">
    <location>
        <begin position="1"/>
        <end position="59"/>
    </location>
</feature>
<feature type="domain" description="Ig-like" evidence="11">
    <location>
        <begin position="1955"/>
        <end position="2026"/>
    </location>
</feature>
<feature type="domain" description="Ig-like" evidence="11">
    <location>
        <begin position="898"/>
        <end position="982"/>
    </location>
</feature>
<feature type="region of interest" description="Disordered" evidence="10">
    <location>
        <begin position="4202"/>
        <end position="4245"/>
    </location>
</feature>
<feature type="compositionally biased region" description="Basic and acidic residues" evidence="10">
    <location>
        <begin position="5432"/>
        <end position="5534"/>
    </location>
</feature>
<evidence type="ECO:0000256" key="3">
    <source>
        <dbReference type="ARBA" id="ARBA00006692"/>
    </source>
</evidence>
<evidence type="ECO:0000256" key="5">
    <source>
        <dbReference type="ARBA" id="ARBA00022553"/>
    </source>
</evidence>
<evidence type="ECO:0000256" key="6">
    <source>
        <dbReference type="ARBA" id="ARBA00022737"/>
    </source>
</evidence>
<feature type="region of interest" description="Disordered" evidence="10">
    <location>
        <begin position="3220"/>
        <end position="3244"/>
    </location>
</feature>
<feature type="compositionally biased region" description="Basic and acidic residues" evidence="10">
    <location>
        <begin position="4170"/>
        <end position="4181"/>
    </location>
</feature>
<feature type="compositionally biased region" description="Low complexity" evidence="10">
    <location>
        <begin position="3628"/>
        <end position="3639"/>
    </location>
</feature>
<feature type="region of interest" description="Disordered" evidence="10">
    <location>
        <begin position="580"/>
        <end position="638"/>
    </location>
</feature>
<comment type="caution">
    <text evidence="12">The sequence shown here is derived from an EMBL/GenBank/DDBJ whole genome shotgun (WGS) entry which is preliminary data.</text>
</comment>
<feature type="compositionally biased region" description="Polar residues" evidence="10">
    <location>
        <begin position="4323"/>
        <end position="4348"/>
    </location>
</feature>
<feature type="region of interest" description="Disordered" evidence="10">
    <location>
        <begin position="4149"/>
        <end position="4190"/>
    </location>
</feature>
<evidence type="ECO:0000256" key="10">
    <source>
        <dbReference type="SAM" id="MobiDB-lite"/>
    </source>
</evidence>
<feature type="domain" description="Ig-like" evidence="11">
    <location>
        <begin position="333"/>
        <end position="439"/>
    </location>
</feature>
<feature type="region of interest" description="Disordered" evidence="10">
    <location>
        <begin position="3750"/>
        <end position="3782"/>
    </location>
</feature>
<feature type="compositionally biased region" description="Basic and acidic residues" evidence="10">
    <location>
        <begin position="5215"/>
        <end position="5238"/>
    </location>
</feature>
<dbReference type="InterPro" id="IPR007110">
    <property type="entry name" value="Ig-like_dom"/>
</dbReference>
<feature type="domain" description="Ig-like" evidence="11">
    <location>
        <begin position="2530"/>
        <end position="2609"/>
    </location>
</feature>
<dbReference type="Pfam" id="PF07679">
    <property type="entry name" value="I-set"/>
    <property type="match status" value="18"/>
</dbReference>
<feature type="domain" description="Ig-like" evidence="11">
    <location>
        <begin position="1561"/>
        <end position="1630"/>
    </location>
</feature>
<comment type="similarity">
    <text evidence="3">Belongs to the protein kinase superfamily. CAMK Ser/Thr protein kinase family.</text>
</comment>
<feature type="compositionally biased region" description="Basic and acidic residues" evidence="10">
    <location>
        <begin position="4291"/>
        <end position="4306"/>
    </location>
</feature>
<gene>
    <name evidence="12" type="ORF">XAT740_LOCUS26925</name>
</gene>
<dbReference type="PANTHER" id="PTHR35971:SF5">
    <property type="entry name" value="OBSCURIN LIKE CYTOSKELETAL ADAPTOR 1"/>
    <property type="match status" value="1"/>
</dbReference>
<feature type="compositionally biased region" description="Basic and acidic residues" evidence="10">
    <location>
        <begin position="5547"/>
        <end position="5556"/>
    </location>
</feature>